<reference evidence="2 3" key="1">
    <citation type="journal article" date="2024" name="G3 (Bethesda)">
        <title>Genome assembly of Hibiscus sabdariffa L. provides insights into metabolisms of medicinal natural products.</title>
        <authorList>
            <person name="Kim T."/>
        </authorList>
    </citation>
    <scope>NUCLEOTIDE SEQUENCE [LARGE SCALE GENOMIC DNA]</scope>
    <source>
        <strain evidence="2">TK-2024</strain>
        <tissue evidence="2">Old leaves</tissue>
    </source>
</reference>
<evidence type="ECO:0000313" key="2">
    <source>
        <dbReference type="EMBL" id="KAK8516065.1"/>
    </source>
</evidence>
<dbReference type="EMBL" id="JBBPBM010000061">
    <property type="protein sequence ID" value="KAK8516065.1"/>
    <property type="molecule type" value="Genomic_DNA"/>
</dbReference>
<proteinExistence type="predicted"/>
<keyword evidence="3" id="KW-1185">Reference proteome</keyword>
<name>A0ABR2C9I6_9ROSI</name>
<keyword evidence="1" id="KW-0175">Coiled coil</keyword>
<protein>
    <submittedName>
        <fullName evidence="2">Uncharacterized protein</fullName>
    </submittedName>
</protein>
<feature type="coiled-coil region" evidence="1">
    <location>
        <begin position="54"/>
        <end position="81"/>
    </location>
</feature>
<organism evidence="2 3">
    <name type="scientific">Hibiscus sabdariffa</name>
    <name type="common">roselle</name>
    <dbReference type="NCBI Taxonomy" id="183260"/>
    <lineage>
        <taxon>Eukaryota</taxon>
        <taxon>Viridiplantae</taxon>
        <taxon>Streptophyta</taxon>
        <taxon>Embryophyta</taxon>
        <taxon>Tracheophyta</taxon>
        <taxon>Spermatophyta</taxon>
        <taxon>Magnoliopsida</taxon>
        <taxon>eudicotyledons</taxon>
        <taxon>Gunneridae</taxon>
        <taxon>Pentapetalae</taxon>
        <taxon>rosids</taxon>
        <taxon>malvids</taxon>
        <taxon>Malvales</taxon>
        <taxon>Malvaceae</taxon>
        <taxon>Malvoideae</taxon>
        <taxon>Hibiscus</taxon>
    </lineage>
</organism>
<comment type="caution">
    <text evidence="2">The sequence shown here is derived from an EMBL/GenBank/DDBJ whole genome shotgun (WGS) entry which is preliminary data.</text>
</comment>
<evidence type="ECO:0000256" key="1">
    <source>
        <dbReference type="SAM" id="Coils"/>
    </source>
</evidence>
<gene>
    <name evidence="2" type="ORF">V6N12_066900</name>
</gene>
<dbReference type="Proteomes" id="UP001472677">
    <property type="component" value="Unassembled WGS sequence"/>
</dbReference>
<evidence type="ECO:0000313" key="3">
    <source>
        <dbReference type="Proteomes" id="UP001472677"/>
    </source>
</evidence>
<sequence>MFFVSFSPENAISNKIIYRLLQRWISSDYITKKNCGFKKRPHWKQKSISCWEEKAALDLKGANLEENIEALEKEKESWILTENSTKETISILNRDITRLKMQYHQLWAAQKIQPFALHSFCSDVEIKTKLGRWFELEESRSKLSQENQQLTNTASSLQLHIRNLEKNVTPRPSSSSDEVEKVNELSVKLKRQTMAAGYSMVNEMSDPGTHSMKMALFCLQSWIL</sequence>
<accession>A0ABR2C9I6</accession>